<dbReference type="Gene3D" id="3.40.50.300">
    <property type="entry name" value="P-loop containing nucleotide triphosphate hydrolases"/>
    <property type="match status" value="1"/>
</dbReference>
<dbReference type="InterPro" id="IPR011629">
    <property type="entry name" value="CobW-like_C"/>
</dbReference>
<dbReference type="Pfam" id="PF02492">
    <property type="entry name" value="cobW"/>
    <property type="match status" value="1"/>
</dbReference>
<name>A0A7W7QCP0_9PSEU</name>
<dbReference type="PANTHER" id="PTHR43603">
    <property type="entry name" value="COBW DOMAIN-CONTAINING PROTEIN DDB_G0274527"/>
    <property type="match status" value="1"/>
</dbReference>
<organism evidence="2 3">
    <name type="scientific">Actinophytocola algeriensis</name>
    <dbReference type="NCBI Taxonomy" id="1768010"/>
    <lineage>
        <taxon>Bacteria</taxon>
        <taxon>Bacillati</taxon>
        <taxon>Actinomycetota</taxon>
        <taxon>Actinomycetes</taxon>
        <taxon>Pseudonocardiales</taxon>
        <taxon>Pseudonocardiaceae</taxon>
    </lineage>
</organism>
<protein>
    <submittedName>
        <fullName evidence="2">G3E family GTPase</fullName>
    </submittedName>
</protein>
<dbReference type="AlphaFoldDB" id="A0A7W7QCP0"/>
<feature type="domain" description="CobW C-terminal" evidence="1">
    <location>
        <begin position="240"/>
        <end position="356"/>
    </location>
</feature>
<dbReference type="SUPFAM" id="SSF90002">
    <property type="entry name" value="Hypothetical protein YjiA, C-terminal domain"/>
    <property type="match status" value="1"/>
</dbReference>
<dbReference type="InterPro" id="IPR027417">
    <property type="entry name" value="P-loop_NTPase"/>
</dbReference>
<accession>A0A7W7QCP0</accession>
<dbReference type="RefSeq" id="WP_311771445.1">
    <property type="nucleotide sequence ID" value="NZ_JACHJQ010000009.1"/>
</dbReference>
<dbReference type="PANTHER" id="PTHR43603:SF1">
    <property type="entry name" value="ZINC-REGULATED GTPASE METALLOPROTEIN ACTIVATOR 1"/>
    <property type="match status" value="1"/>
</dbReference>
<gene>
    <name evidence="2" type="ORF">FHR82_007382</name>
</gene>
<dbReference type="NCBIfam" id="NF047431">
    <property type="entry name" value="hiber_recruit"/>
    <property type="match status" value="1"/>
</dbReference>
<reference evidence="2 3" key="1">
    <citation type="submission" date="2020-08" db="EMBL/GenBank/DDBJ databases">
        <title>Genomic Encyclopedia of Type Strains, Phase III (KMG-III): the genomes of soil and plant-associated and newly described type strains.</title>
        <authorList>
            <person name="Whitman W."/>
        </authorList>
    </citation>
    <scope>NUCLEOTIDE SEQUENCE [LARGE SCALE GENOMIC DNA]</scope>
    <source>
        <strain evidence="2 3">CECT 8960</strain>
    </source>
</reference>
<sequence>MRDTRLVLVTGLDRGATGWVAGRLLHAEPDTVVVHHDMSALAEGIVRRSVRTEHGVPSETILELAHGCVSCTLREDTLPLLHALAAKPDVRRIVLQLDPGVEPEPVCWALHHALVGDATITDLVTIEAVVAVVDEGRWLAAATGDEPLDLTPGDDRTLAQVAVGQVEFADAIVVTGQAADGWAATRTAAVLDRLAPTAPRASSVHRLLDAIPDDARRGEVTDAHAPLLRWSPPLDPDCGVTITVFEARRPFHPGRLHDAIDVLLEGVVRARGRIWVATQPDVALWLESAGGGLRVGHAGAWLAAVGDDAWPRASAERRAKAAVEWHPRWGDRMQEIAIISHDASPGHLVATLRDALLSDEELAADWDRYEDPFTAREPLEDKA</sequence>
<dbReference type="InterPro" id="IPR003495">
    <property type="entry name" value="CobW/HypB/UreG_nucleotide-bd"/>
</dbReference>
<keyword evidence="3" id="KW-1185">Reference proteome</keyword>
<evidence type="ECO:0000313" key="2">
    <source>
        <dbReference type="EMBL" id="MBB4911122.1"/>
    </source>
</evidence>
<dbReference type="Proteomes" id="UP000520767">
    <property type="component" value="Unassembled WGS sequence"/>
</dbReference>
<proteinExistence type="predicted"/>
<evidence type="ECO:0000313" key="3">
    <source>
        <dbReference type="Proteomes" id="UP000520767"/>
    </source>
</evidence>
<evidence type="ECO:0000259" key="1">
    <source>
        <dbReference type="SMART" id="SM00833"/>
    </source>
</evidence>
<dbReference type="Pfam" id="PF07683">
    <property type="entry name" value="CobW_C"/>
    <property type="match status" value="1"/>
</dbReference>
<comment type="caution">
    <text evidence="2">The sequence shown here is derived from an EMBL/GenBank/DDBJ whole genome shotgun (WGS) entry which is preliminary data.</text>
</comment>
<dbReference type="InterPro" id="IPR051927">
    <property type="entry name" value="Zn_Chap_cDPG_Synth"/>
</dbReference>
<dbReference type="EMBL" id="JACHJQ010000009">
    <property type="protein sequence ID" value="MBB4911122.1"/>
    <property type="molecule type" value="Genomic_DNA"/>
</dbReference>
<dbReference type="SMART" id="SM00833">
    <property type="entry name" value="CobW_C"/>
    <property type="match status" value="1"/>
</dbReference>